<evidence type="ECO:0000313" key="6">
    <source>
        <dbReference type="Proteomes" id="UP000028537"/>
    </source>
</evidence>
<dbReference type="AlphaFoldDB" id="A0A084F072"/>
<dbReference type="PANTHER" id="PTHR43204:SF1">
    <property type="entry name" value="ABC TRANSPORTER I FAMILY MEMBER 6, CHLOROPLASTIC"/>
    <property type="match status" value="1"/>
</dbReference>
<dbReference type="InterPro" id="IPR003593">
    <property type="entry name" value="AAA+_ATPase"/>
</dbReference>
<comment type="similarity">
    <text evidence="1">Belongs to the ABC transporter superfamily. Ycf16 family.</text>
</comment>
<dbReference type="EMBL" id="JFDP01000037">
    <property type="protein sequence ID" value="KEZ23614.1"/>
    <property type="molecule type" value="Genomic_DNA"/>
</dbReference>
<reference evidence="5 6" key="1">
    <citation type="submission" date="2014-02" db="EMBL/GenBank/DDBJ databases">
        <title>Genome sequence of Ureaplasma diversum strain 246.</title>
        <authorList>
            <person name="Sirand-Pugnet P."/>
            <person name="Breton M."/>
            <person name="Dordet-Frisoni E."/>
            <person name="Baranowski E."/>
            <person name="Barre A."/>
            <person name="Couture C."/>
            <person name="Dupuy V."/>
            <person name="Gaurivaud P."/>
            <person name="Jacob D."/>
            <person name="Lemaitre C."/>
            <person name="Manso-Silvan L."/>
            <person name="Nikolski M."/>
            <person name="Nouvel L.-X."/>
            <person name="Poumarat F."/>
            <person name="Tardy F."/>
            <person name="Thebault P."/>
            <person name="Theil S."/>
            <person name="Citti C."/>
            <person name="Thiaucourt F."/>
            <person name="Blanchard A."/>
        </authorList>
    </citation>
    <scope>NUCLEOTIDE SEQUENCE [LARGE SCALE GENOMIC DNA]</scope>
    <source>
        <strain evidence="5 6">NCTC 246</strain>
    </source>
</reference>
<accession>A0A084F072</accession>
<dbReference type="PANTHER" id="PTHR43204">
    <property type="entry name" value="ABC TRANSPORTER I FAMILY MEMBER 6, CHLOROPLASTIC"/>
    <property type="match status" value="1"/>
</dbReference>
<dbReference type="Proteomes" id="UP000028537">
    <property type="component" value="Unassembled WGS sequence"/>
</dbReference>
<evidence type="ECO:0000256" key="1">
    <source>
        <dbReference type="ARBA" id="ARBA00006216"/>
    </source>
</evidence>
<dbReference type="InterPro" id="IPR003439">
    <property type="entry name" value="ABC_transporter-like_ATP-bd"/>
</dbReference>
<dbReference type="OrthoDB" id="9806149at2"/>
<proteinExistence type="inferred from homology"/>
<dbReference type="GO" id="GO:0005524">
    <property type="term" value="F:ATP binding"/>
    <property type="evidence" value="ECO:0007669"/>
    <property type="project" value="UniProtKB-KW"/>
</dbReference>
<dbReference type="InterPro" id="IPR027417">
    <property type="entry name" value="P-loop_NTPase"/>
</dbReference>
<protein>
    <submittedName>
        <fullName evidence="5">ABC transporter ATP-binding protein</fullName>
    </submittedName>
</protein>
<dbReference type="SMART" id="SM00382">
    <property type="entry name" value="AAA"/>
    <property type="match status" value="1"/>
</dbReference>
<dbReference type="Pfam" id="PF00005">
    <property type="entry name" value="ABC_tran"/>
    <property type="match status" value="1"/>
</dbReference>
<organism evidence="5 6">
    <name type="scientific">Ureaplasma diversum NCTC 246</name>
    <dbReference type="NCBI Taxonomy" id="1188241"/>
    <lineage>
        <taxon>Bacteria</taxon>
        <taxon>Bacillati</taxon>
        <taxon>Mycoplasmatota</taxon>
        <taxon>Mycoplasmoidales</taxon>
        <taxon>Mycoplasmoidaceae</taxon>
        <taxon>Ureaplasma</taxon>
    </lineage>
</organism>
<gene>
    <name evidence="5" type="ORF">UDIV_2670</name>
</gene>
<sequence length="273" mass="30637">MEKLTIKNLDVQIEGKLILKNFNLEINTNEVVAIMGPNGHGKSTLFKAIMNHYLTEVINGDILVDDQSILGLETNEIANKGIYLANQHPIEIHGLGMLDFLRTIVATKREQKTVNVFDLYQELSEHMKSLALDPALLKRSLNDGFSGGERKKNEILQMLALDPDFILLDEIDSGLDIDALNAIANVLLKIKDKKAIVYVSHNNRLFKILKPTKVVMIINGQIAQVGGYELAEKIQNQGYKWVEQELGIKVIEDSETDFEFKKGLMSCGANFKE</sequence>
<evidence type="ECO:0000259" key="4">
    <source>
        <dbReference type="PROSITE" id="PS50893"/>
    </source>
</evidence>
<dbReference type="Gene3D" id="3.40.50.300">
    <property type="entry name" value="P-loop containing nucleotide triphosphate hydrolases"/>
    <property type="match status" value="1"/>
</dbReference>
<evidence type="ECO:0000256" key="2">
    <source>
        <dbReference type="ARBA" id="ARBA00022741"/>
    </source>
</evidence>
<dbReference type="InterPro" id="IPR010230">
    <property type="entry name" value="FeS-cluster_ATPase_SufC"/>
</dbReference>
<evidence type="ECO:0000256" key="3">
    <source>
        <dbReference type="ARBA" id="ARBA00022840"/>
    </source>
</evidence>
<dbReference type="PROSITE" id="PS00211">
    <property type="entry name" value="ABC_TRANSPORTER_1"/>
    <property type="match status" value="1"/>
</dbReference>
<dbReference type="InterPro" id="IPR017871">
    <property type="entry name" value="ABC_transporter-like_CS"/>
</dbReference>
<keyword evidence="2" id="KW-0547">Nucleotide-binding</keyword>
<name>A0A084F072_9BACT</name>
<dbReference type="RefSeq" id="WP_038102346.1">
    <property type="nucleotide sequence ID" value="NZ_JFDP01000037.1"/>
</dbReference>
<evidence type="ECO:0000313" key="5">
    <source>
        <dbReference type="EMBL" id="KEZ23614.1"/>
    </source>
</evidence>
<dbReference type="eggNOG" id="COG0396">
    <property type="taxonomic scope" value="Bacteria"/>
</dbReference>
<dbReference type="GO" id="GO:0016887">
    <property type="term" value="F:ATP hydrolysis activity"/>
    <property type="evidence" value="ECO:0007669"/>
    <property type="project" value="InterPro"/>
</dbReference>
<comment type="caution">
    <text evidence="5">The sequence shown here is derived from an EMBL/GenBank/DDBJ whole genome shotgun (WGS) entry which is preliminary data.</text>
</comment>
<keyword evidence="3 5" id="KW-0067">ATP-binding</keyword>
<dbReference type="PROSITE" id="PS50893">
    <property type="entry name" value="ABC_TRANSPORTER_2"/>
    <property type="match status" value="1"/>
</dbReference>
<keyword evidence="6" id="KW-1185">Reference proteome</keyword>
<dbReference type="SUPFAM" id="SSF52540">
    <property type="entry name" value="P-loop containing nucleoside triphosphate hydrolases"/>
    <property type="match status" value="1"/>
</dbReference>
<dbReference type="NCBIfam" id="TIGR01978">
    <property type="entry name" value="sufC"/>
    <property type="match status" value="1"/>
</dbReference>
<feature type="domain" description="ABC transporter" evidence="4">
    <location>
        <begin position="4"/>
        <end position="244"/>
    </location>
</feature>